<dbReference type="PANTHER" id="PTHR38780:SF1">
    <property type="entry name" value="PROTEIN TUSC"/>
    <property type="match status" value="1"/>
</dbReference>
<dbReference type="Proteomes" id="UP000773469">
    <property type="component" value="Unassembled WGS sequence"/>
</dbReference>
<comment type="similarity">
    <text evidence="1">Belongs to the DsrF/TusC family.</text>
</comment>
<evidence type="ECO:0000313" key="3">
    <source>
        <dbReference type="EMBL" id="OEG72275.1"/>
    </source>
</evidence>
<dbReference type="PANTHER" id="PTHR38780">
    <property type="entry name" value="PROTEIN TUSC"/>
    <property type="match status" value="1"/>
</dbReference>
<dbReference type="Proteomes" id="UP000095230">
    <property type="component" value="Unassembled WGS sequence"/>
</dbReference>
<evidence type="ECO:0000313" key="2">
    <source>
        <dbReference type="EMBL" id="GIU43243.1"/>
    </source>
</evidence>
<keyword evidence="6" id="KW-1185">Reference proteome</keyword>
<dbReference type="SUPFAM" id="SSF75169">
    <property type="entry name" value="DsrEFH-like"/>
    <property type="match status" value="1"/>
</dbReference>
<dbReference type="Pfam" id="PF02635">
    <property type="entry name" value="DsrE"/>
    <property type="match status" value="1"/>
</dbReference>
<evidence type="ECO:0000313" key="5">
    <source>
        <dbReference type="Proteomes" id="UP000095230"/>
    </source>
</evidence>
<evidence type="ECO:0000313" key="4">
    <source>
        <dbReference type="EMBL" id="OEG75730.1"/>
    </source>
</evidence>
<dbReference type="NCBIfam" id="NF001238">
    <property type="entry name" value="PRK00211.1"/>
    <property type="match status" value="1"/>
</dbReference>
<dbReference type="OrthoDB" id="9789418at2"/>
<dbReference type="InterPro" id="IPR027396">
    <property type="entry name" value="DsrEFH-like"/>
</dbReference>
<dbReference type="InterPro" id="IPR017462">
    <property type="entry name" value="Sulphur_relay_TusC/DsrF"/>
</dbReference>
<proteinExistence type="inferred from homology"/>
<organism evidence="3 5">
    <name type="scientific">Shewanella colwelliana</name>
    <name type="common">Alteromonas colwelliana</name>
    <dbReference type="NCBI Taxonomy" id="23"/>
    <lineage>
        <taxon>Bacteria</taxon>
        <taxon>Pseudomonadati</taxon>
        <taxon>Pseudomonadota</taxon>
        <taxon>Gammaproteobacteria</taxon>
        <taxon>Alteromonadales</taxon>
        <taxon>Shewanellaceae</taxon>
        <taxon>Shewanella</taxon>
    </lineage>
</organism>
<dbReference type="STRING" id="23.BEL05_04650"/>
<reference evidence="2 6" key="2">
    <citation type="submission" date="2021-05" db="EMBL/GenBank/DDBJ databases">
        <title>Molecular characterization for Shewanella algae harboring chromosomal blaOXA-55-like strains isolated from clinical and environment sample.</title>
        <authorList>
            <person name="Ohama Y."/>
            <person name="Aoki K."/>
            <person name="Harada S."/>
            <person name="Moriya K."/>
            <person name="Ishii Y."/>
            <person name="Tateda K."/>
        </authorList>
    </citation>
    <scope>NUCLEOTIDE SEQUENCE [LARGE SCALE GENOMIC DNA]</scope>
    <source>
        <strain evidence="2 6">MBTL60-118</strain>
    </source>
</reference>
<evidence type="ECO:0000256" key="1">
    <source>
        <dbReference type="ARBA" id="ARBA00005996"/>
    </source>
</evidence>
<dbReference type="AlphaFoldDB" id="A0A1E5IP46"/>
<reference evidence="3 5" key="1">
    <citation type="submission" date="2016-07" db="EMBL/GenBank/DDBJ databases">
        <title>Whole-genome of two Shewanella species isolated from a digestive organ of sea cucumber Apostichopus japonicus Selenka 1867.</title>
        <authorList>
            <person name="Hong H.-H."/>
            <person name="Choi H."/>
            <person name="Cheon S."/>
            <person name="Oh J.-S."/>
            <person name="Lee H.-G."/>
            <person name="Park C."/>
        </authorList>
    </citation>
    <scope>NUCLEOTIDE SEQUENCE [LARGE SCALE GENOMIC DNA]</scope>
    <source>
        <strain evidence="3 5">CSB03KR</strain>
    </source>
</reference>
<protein>
    <submittedName>
        <fullName evidence="2">Sulfurtransferase TusC</fullName>
    </submittedName>
    <submittedName>
        <fullName evidence="3">tRNA 2-thiouridine(34) synthase TusC</fullName>
    </submittedName>
</protein>
<dbReference type="NCBIfam" id="TIGR03010">
    <property type="entry name" value="sulf_tusC_dsrF"/>
    <property type="match status" value="1"/>
</dbReference>
<dbReference type="Gene3D" id="3.40.1260.10">
    <property type="entry name" value="DsrEFH-like"/>
    <property type="match status" value="1"/>
</dbReference>
<name>A0A1E5IP46_SHECO</name>
<evidence type="ECO:0000313" key="6">
    <source>
        <dbReference type="Proteomes" id="UP000773469"/>
    </source>
</evidence>
<dbReference type="EMBL" id="MCBT01000001">
    <property type="protein sequence ID" value="OEG75730.1"/>
    <property type="molecule type" value="Genomic_DNA"/>
</dbReference>
<dbReference type="RefSeq" id="WP_028765073.1">
    <property type="nucleotide sequence ID" value="NZ_BPEU01000021.1"/>
</dbReference>
<dbReference type="InterPro" id="IPR003787">
    <property type="entry name" value="Sulphur_relay_DsrE/F-like"/>
</dbReference>
<dbReference type="EMBL" id="BPEU01000021">
    <property type="protein sequence ID" value="GIU43243.1"/>
    <property type="molecule type" value="Genomic_DNA"/>
</dbReference>
<gene>
    <name evidence="2" type="primary">tusC</name>
    <name evidence="3" type="ORF">BEL05_04650</name>
    <name evidence="4" type="ORF">BEL05_15960</name>
    <name evidence="2" type="ORF">TUM3794_28440</name>
</gene>
<sequence length="118" mass="13319">MKNITIVFRHPPHGNASSREGLDFALLSASFEQQVTLIFIDDGVLNLLPHQQPSQIGCRDYISTFKALPLYDIEEVWVASEAMDTYNVALTDCVIDVKRVDNPMITEQLNTADEVFVY</sequence>
<comment type="caution">
    <text evidence="3">The sequence shown here is derived from an EMBL/GenBank/DDBJ whole genome shotgun (WGS) entry which is preliminary data.</text>
</comment>
<accession>A0A1E5IP46</accession>
<dbReference type="EMBL" id="MCBT01000048">
    <property type="protein sequence ID" value="OEG72275.1"/>
    <property type="molecule type" value="Genomic_DNA"/>
</dbReference>